<dbReference type="EMBL" id="KV407465">
    <property type="protein sequence ID" value="KZF19647.1"/>
    <property type="molecule type" value="Genomic_DNA"/>
</dbReference>
<dbReference type="Proteomes" id="UP000076632">
    <property type="component" value="Unassembled WGS sequence"/>
</dbReference>
<proteinExistence type="predicted"/>
<gene>
    <name evidence="2" type="ORF">L228DRAFT_37738</name>
</gene>
<evidence type="ECO:0000313" key="3">
    <source>
        <dbReference type="Proteomes" id="UP000076632"/>
    </source>
</evidence>
<evidence type="ECO:0000313" key="2">
    <source>
        <dbReference type="EMBL" id="KZF19647.1"/>
    </source>
</evidence>
<keyword evidence="1" id="KW-0812">Transmembrane</keyword>
<evidence type="ECO:0000256" key="1">
    <source>
        <dbReference type="SAM" id="Phobius"/>
    </source>
</evidence>
<name>A0A164ZX51_XYLHT</name>
<dbReference type="GeneID" id="28901674"/>
<dbReference type="RefSeq" id="XP_018185202.1">
    <property type="nucleotide sequence ID" value="XM_018336537.1"/>
</dbReference>
<protein>
    <submittedName>
        <fullName evidence="2">Uncharacterized protein</fullName>
    </submittedName>
</protein>
<keyword evidence="1" id="KW-0472">Membrane</keyword>
<keyword evidence="1" id="KW-1133">Transmembrane helix</keyword>
<dbReference type="AlphaFoldDB" id="A0A164ZX51"/>
<organism evidence="2 3">
    <name type="scientific">Xylona heveae (strain CBS 132557 / TC161)</name>
    <dbReference type="NCBI Taxonomy" id="1328760"/>
    <lineage>
        <taxon>Eukaryota</taxon>
        <taxon>Fungi</taxon>
        <taxon>Dikarya</taxon>
        <taxon>Ascomycota</taxon>
        <taxon>Pezizomycotina</taxon>
        <taxon>Xylonomycetes</taxon>
        <taxon>Xylonales</taxon>
        <taxon>Xylonaceae</taxon>
        <taxon>Xylona</taxon>
    </lineage>
</organism>
<reference evidence="2 3" key="1">
    <citation type="journal article" date="2016" name="Fungal Biol.">
        <title>The genome of Xylona heveae provides a window into fungal endophytism.</title>
        <authorList>
            <person name="Gazis R."/>
            <person name="Kuo A."/>
            <person name="Riley R."/>
            <person name="LaButti K."/>
            <person name="Lipzen A."/>
            <person name="Lin J."/>
            <person name="Amirebrahimi M."/>
            <person name="Hesse C.N."/>
            <person name="Spatafora J.W."/>
            <person name="Henrissat B."/>
            <person name="Hainaut M."/>
            <person name="Grigoriev I.V."/>
            <person name="Hibbett D.S."/>
        </authorList>
    </citation>
    <scope>NUCLEOTIDE SEQUENCE [LARGE SCALE GENOMIC DNA]</scope>
    <source>
        <strain evidence="2 3">TC161</strain>
    </source>
</reference>
<sequence length="141" mass="16171">MPTFNSGVLFSTRCKLDIMSEWTMTYGNESGHVRKHLWMRCLLVIFGTGLYGVIECCLEAAISILLSTEYTGRQQRAEYDSSSDTPNWKRREVKELQWAGAVQAKHRSKRGKEQSNLGSWKRQLPIIMTSFALSAFRSLRC</sequence>
<dbReference type="InParanoid" id="A0A164ZX51"/>
<feature type="transmembrane region" description="Helical" evidence="1">
    <location>
        <begin position="37"/>
        <end position="66"/>
    </location>
</feature>
<accession>A0A164ZX51</accession>
<keyword evidence="3" id="KW-1185">Reference proteome</keyword>